<name>A0A5K7S538_9BACT</name>
<dbReference type="EMBL" id="AP018694">
    <property type="protein sequence ID" value="BBE16617.1"/>
    <property type="molecule type" value="Genomic_DNA"/>
</dbReference>
<sequence length="43" mass="5074">MFLMQLNSKAKPVQPLFSDFQDNRLVNHKVTKLSDVKCTKYIF</sequence>
<dbReference type="AlphaFoldDB" id="A0A5K7S538"/>
<dbReference type="KEGG" id="anf:AQPE_0757"/>
<accession>A0A5K7S538</accession>
<organism evidence="1 2">
    <name type="scientific">Aquipluma nitroreducens</name>
    <dbReference type="NCBI Taxonomy" id="2010828"/>
    <lineage>
        <taxon>Bacteria</taxon>
        <taxon>Pseudomonadati</taxon>
        <taxon>Bacteroidota</taxon>
        <taxon>Bacteroidia</taxon>
        <taxon>Marinilabiliales</taxon>
        <taxon>Prolixibacteraceae</taxon>
        <taxon>Aquipluma</taxon>
    </lineage>
</organism>
<reference evidence="1" key="1">
    <citation type="journal article" date="2020" name="Int. J. Syst. Evol. Microbiol.">
        <title>Aquipluma nitroreducens gen. nov. sp. nov., a novel facultatively anaerobic bacterium isolated from a freshwater lake.</title>
        <authorList>
            <person name="Watanabe M."/>
            <person name="Kojima H."/>
            <person name="Fukui M."/>
        </authorList>
    </citation>
    <scope>NUCLEOTIDE SEQUENCE</scope>
    <source>
        <strain evidence="1">MeG22</strain>
    </source>
</reference>
<evidence type="ECO:0000313" key="1">
    <source>
        <dbReference type="EMBL" id="BBE16617.1"/>
    </source>
</evidence>
<protein>
    <submittedName>
        <fullName evidence="1">Uncharacterized protein</fullName>
    </submittedName>
</protein>
<gene>
    <name evidence="1" type="ORF">AQPE_0757</name>
</gene>
<keyword evidence="2" id="KW-1185">Reference proteome</keyword>
<evidence type="ECO:0000313" key="2">
    <source>
        <dbReference type="Proteomes" id="UP001193389"/>
    </source>
</evidence>
<dbReference type="Proteomes" id="UP001193389">
    <property type="component" value="Chromosome"/>
</dbReference>
<proteinExistence type="predicted"/>